<keyword evidence="14 16" id="KW-0472">Membrane</keyword>
<dbReference type="Pfam" id="PF00326">
    <property type="entry name" value="Peptidase_S9"/>
    <property type="match status" value="1"/>
</dbReference>
<comment type="function">
    <text evidence="2">Type IV dipeptidyl-peptidase which removes N-terminal dipeptides sequentially from polypeptides having unsubstituted N-termini provided that the penultimate residue is proline.</text>
</comment>
<feature type="transmembrane region" description="Helical" evidence="16">
    <location>
        <begin position="7"/>
        <end position="28"/>
    </location>
</feature>
<evidence type="ECO:0000256" key="2">
    <source>
        <dbReference type="ARBA" id="ARBA00002218"/>
    </source>
</evidence>
<dbReference type="GO" id="GO:0008236">
    <property type="term" value="F:serine-type peptidase activity"/>
    <property type="evidence" value="ECO:0007669"/>
    <property type="project" value="UniProtKB-KW"/>
</dbReference>
<evidence type="ECO:0000256" key="8">
    <source>
        <dbReference type="ARBA" id="ARBA00022670"/>
    </source>
</evidence>
<evidence type="ECO:0000313" key="19">
    <source>
        <dbReference type="EMBL" id="TGZ80935.1"/>
    </source>
</evidence>
<dbReference type="Pfam" id="PF00930">
    <property type="entry name" value="DPPIV_N"/>
    <property type="match status" value="1"/>
</dbReference>
<evidence type="ECO:0000256" key="16">
    <source>
        <dbReference type="SAM" id="Phobius"/>
    </source>
</evidence>
<dbReference type="Proteomes" id="UP000298138">
    <property type="component" value="Unassembled WGS sequence"/>
</dbReference>
<dbReference type="FunCoup" id="A0A4V6RHE8">
    <property type="interactions" value="313"/>
</dbReference>
<comment type="catalytic activity">
    <reaction evidence="1">
        <text>Release of an N-terminal dipeptide, Xaa-Yaa-|-Zaa-, from a polypeptide, preferentially when Yaa is Pro, provided Zaa is neither Pro nor hydroxyproline.</text>
        <dbReference type="EC" id="3.4.14.5"/>
    </reaction>
</comment>
<name>A0A4V6RHE8_9PEZI</name>
<evidence type="ECO:0000256" key="1">
    <source>
        <dbReference type="ARBA" id="ARBA00001257"/>
    </source>
</evidence>
<evidence type="ECO:0000259" key="18">
    <source>
        <dbReference type="Pfam" id="PF00930"/>
    </source>
</evidence>
<evidence type="ECO:0000259" key="17">
    <source>
        <dbReference type="Pfam" id="PF00326"/>
    </source>
</evidence>
<dbReference type="AlphaFoldDB" id="A0A4V6RHE8"/>
<dbReference type="Gene3D" id="3.40.50.1820">
    <property type="entry name" value="alpha/beta hydrolase"/>
    <property type="match status" value="1"/>
</dbReference>
<keyword evidence="9 16" id="KW-0812">Transmembrane</keyword>
<dbReference type="Gene3D" id="2.140.10.30">
    <property type="entry name" value="Dipeptidylpeptidase IV, N-terminal domain"/>
    <property type="match status" value="1"/>
</dbReference>
<protein>
    <recommendedName>
        <fullName evidence="5">dipeptidyl-peptidase IV</fullName>
        <ecNumber evidence="5">3.4.14.5</ecNumber>
    </recommendedName>
</protein>
<dbReference type="PANTHER" id="PTHR11731:SF200">
    <property type="entry name" value="DIPEPTIDYL PEPTIDASE 10, ISOFORM B"/>
    <property type="match status" value="1"/>
</dbReference>
<feature type="domain" description="Dipeptidylpeptidase IV N-terminal" evidence="18">
    <location>
        <begin position="127"/>
        <end position="500"/>
    </location>
</feature>
<proteinExistence type="inferred from homology"/>
<dbReference type="GO" id="GO:0005774">
    <property type="term" value="C:vacuolar membrane"/>
    <property type="evidence" value="ECO:0007669"/>
    <property type="project" value="UniProtKB-SubCell"/>
</dbReference>
<dbReference type="GO" id="GO:0005886">
    <property type="term" value="C:plasma membrane"/>
    <property type="evidence" value="ECO:0007669"/>
    <property type="project" value="TreeGrafter"/>
</dbReference>
<keyword evidence="15" id="KW-0325">Glycoprotein</keyword>
<evidence type="ECO:0000256" key="12">
    <source>
        <dbReference type="ARBA" id="ARBA00022968"/>
    </source>
</evidence>
<dbReference type="GO" id="GO:0004177">
    <property type="term" value="F:aminopeptidase activity"/>
    <property type="evidence" value="ECO:0007669"/>
    <property type="project" value="UniProtKB-KW"/>
</dbReference>
<evidence type="ECO:0000256" key="10">
    <source>
        <dbReference type="ARBA" id="ARBA00022801"/>
    </source>
</evidence>
<organism evidence="19 20">
    <name type="scientific">Ascodesmis nigricans</name>
    <dbReference type="NCBI Taxonomy" id="341454"/>
    <lineage>
        <taxon>Eukaryota</taxon>
        <taxon>Fungi</taxon>
        <taxon>Dikarya</taxon>
        <taxon>Ascomycota</taxon>
        <taxon>Pezizomycotina</taxon>
        <taxon>Pezizomycetes</taxon>
        <taxon>Pezizales</taxon>
        <taxon>Ascodesmidaceae</taxon>
        <taxon>Ascodesmis</taxon>
    </lineage>
</organism>
<evidence type="ECO:0000256" key="5">
    <source>
        <dbReference type="ARBA" id="ARBA00012062"/>
    </source>
</evidence>
<feature type="domain" description="Peptidase S9 prolyl oligopeptidase catalytic" evidence="17">
    <location>
        <begin position="585"/>
        <end position="788"/>
    </location>
</feature>
<dbReference type="PANTHER" id="PTHR11731">
    <property type="entry name" value="PROTEASE FAMILY S9B,C DIPEPTIDYL-PEPTIDASE IV-RELATED"/>
    <property type="match status" value="1"/>
</dbReference>
<keyword evidence="12" id="KW-0735">Signal-anchor</keyword>
<evidence type="ECO:0000256" key="14">
    <source>
        <dbReference type="ARBA" id="ARBA00023136"/>
    </source>
</evidence>
<keyword evidence="8" id="KW-0645">Protease</keyword>
<dbReference type="EMBL" id="ML220122">
    <property type="protein sequence ID" value="TGZ80935.1"/>
    <property type="molecule type" value="Genomic_DNA"/>
</dbReference>
<dbReference type="InParanoid" id="A0A4V6RHE8"/>
<sequence>MAKKARRALYIIGGLFIGAWLLALGIYLSTETYKTKDVPHDASATVTPKAGLRISLDQVLDGVWRPRTKPVVWVDGEKDGLMLVTGGPNGYVEVQDVNDDSYSKVLMKRGDFPVHGGPVRVSKYWPSADLKRLLLATDVESHWRHSFTARYWILDVDTQKVVPLILGDENRRVMLAVWSPKSDAVAFVADNNVYVRDIKGELYQVTQDGGADLFYGVPDWVYEEEVFSGNTALWWNPDGTSLAFLRTDEKDVPDYPLQYYASRPSGERPKDGLENYPELDFIKYPKAGAPNPIVHLQFWDKKKNEIFSVDTEKDFPDDDRLITEVLWAGSNKVLIRETNRESDIERMLMVDVKDRTGKVIREIDVNGLDGGWFEVSQKTAFIPADPAKGRAEDGYVDEIIVDGYSHLAYFTPLENDKPTLLTQGEWEVVEAPTAVDLENNLVYFASTEKSSIERHIYSVKLDGTDRQPITDVKRDGYYDISFSKRGGYALLSYRGPAIPYQEMISMPVLGQNFTKQWSTNEGLHEIAKKHELPTFHYSTVNIDGFDLNVLERRPPHFNPKKKYPVLFYVYGGPGSQLVHKKFAIDFQAYVAGGLDYVVVTVDGRGTGFTGRKSRTIVRGNLGFWESHDQIETAKIWGKKSYVDEKRMAIWGWSYGGFMTLKTLEQDAGQTFKYGMAVAPVTDWRFYDSIYTERYMHTPQHNYAGYQNSTISDVGALSQNVRFLVMHGTADDNVHVQNTLTLIDKLDLGNVENYDVHFYPDSDHSIYFHNANRMVYDRLGQWITRAFNGEFLRLDGLKPIDPEKALIHPDKRLE</sequence>
<evidence type="ECO:0000256" key="13">
    <source>
        <dbReference type="ARBA" id="ARBA00022989"/>
    </source>
</evidence>
<dbReference type="InterPro" id="IPR001375">
    <property type="entry name" value="Peptidase_S9_cat"/>
</dbReference>
<dbReference type="SUPFAM" id="SSF53474">
    <property type="entry name" value="alpha/beta-Hydrolases"/>
    <property type="match status" value="1"/>
</dbReference>
<dbReference type="GO" id="GO:0008239">
    <property type="term" value="F:dipeptidyl-peptidase activity"/>
    <property type="evidence" value="ECO:0007669"/>
    <property type="project" value="UniProtKB-EC"/>
</dbReference>
<comment type="subcellular location">
    <subcellularLocation>
        <location evidence="3">Vacuole membrane</location>
        <topology evidence="3">Single-pass type II membrane protein</topology>
    </subcellularLocation>
</comment>
<dbReference type="InterPro" id="IPR050278">
    <property type="entry name" value="Serine_Prot_S9B/DPPIV"/>
</dbReference>
<evidence type="ECO:0000256" key="3">
    <source>
        <dbReference type="ARBA" id="ARBA00004576"/>
    </source>
</evidence>
<evidence type="ECO:0000256" key="4">
    <source>
        <dbReference type="ARBA" id="ARBA00006150"/>
    </source>
</evidence>
<comment type="similarity">
    <text evidence="4">Belongs to the peptidase S9B family.</text>
</comment>
<accession>A0A4V6RHE8</accession>
<dbReference type="InterPro" id="IPR029058">
    <property type="entry name" value="AB_hydrolase_fold"/>
</dbReference>
<dbReference type="FunFam" id="3.40.50.1820:FF:000003">
    <property type="entry name" value="Dipeptidyl peptidase 4"/>
    <property type="match status" value="1"/>
</dbReference>
<gene>
    <name evidence="19" type="ORF">EX30DRAFT_341251</name>
</gene>
<dbReference type="STRING" id="341454.A0A4V6RHE8"/>
<evidence type="ECO:0000256" key="7">
    <source>
        <dbReference type="ARBA" id="ARBA00022554"/>
    </source>
</evidence>
<keyword evidence="7" id="KW-0926">Vacuole</keyword>
<evidence type="ECO:0000256" key="15">
    <source>
        <dbReference type="ARBA" id="ARBA00023180"/>
    </source>
</evidence>
<dbReference type="InterPro" id="IPR002469">
    <property type="entry name" value="Peptidase_S9B_N"/>
</dbReference>
<keyword evidence="20" id="KW-1185">Reference proteome</keyword>
<evidence type="ECO:0000313" key="20">
    <source>
        <dbReference type="Proteomes" id="UP000298138"/>
    </source>
</evidence>
<dbReference type="GO" id="GO:0006508">
    <property type="term" value="P:proteolysis"/>
    <property type="evidence" value="ECO:0007669"/>
    <property type="project" value="UniProtKB-KW"/>
</dbReference>
<keyword evidence="13 16" id="KW-1133">Transmembrane helix</keyword>
<evidence type="ECO:0000256" key="9">
    <source>
        <dbReference type="ARBA" id="ARBA00022692"/>
    </source>
</evidence>
<evidence type="ECO:0000256" key="6">
    <source>
        <dbReference type="ARBA" id="ARBA00022438"/>
    </source>
</evidence>
<keyword evidence="10" id="KW-0378">Hydrolase</keyword>
<dbReference type="SUPFAM" id="SSF82171">
    <property type="entry name" value="DPP6 N-terminal domain-like"/>
    <property type="match status" value="1"/>
</dbReference>
<evidence type="ECO:0000256" key="11">
    <source>
        <dbReference type="ARBA" id="ARBA00022825"/>
    </source>
</evidence>
<keyword evidence="11" id="KW-0720">Serine protease</keyword>
<dbReference type="OrthoDB" id="16520at2759"/>
<keyword evidence="6 19" id="KW-0031">Aminopeptidase</keyword>
<reference evidence="19 20" key="1">
    <citation type="submission" date="2019-04" db="EMBL/GenBank/DDBJ databases">
        <title>Comparative genomics and transcriptomics to analyze fruiting body development in filamentous ascomycetes.</title>
        <authorList>
            <consortium name="DOE Joint Genome Institute"/>
            <person name="Lutkenhaus R."/>
            <person name="Traeger S."/>
            <person name="Breuer J."/>
            <person name="Kuo A."/>
            <person name="Lipzen A."/>
            <person name="Pangilinan J."/>
            <person name="Dilworth D."/>
            <person name="Sandor L."/>
            <person name="Poggeler S."/>
            <person name="Barry K."/>
            <person name="Grigoriev I.V."/>
            <person name="Nowrousian M."/>
        </authorList>
    </citation>
    <scope>NUCLEOTIDE SEQUENCE [LARGE SCALE GENOMIC DNA]</scope>
    <source>
        <strain evidence="19 20">CBS 389.68</strain>
    </source>
</reference>
<dbReference type="EC" id="3.4.14.5" evidence="5"/>